<protein>
    <submittedName>
        <fullName evidence="1">Uncharacterized protein</fullName>
    </submittedName>
</protein>
<sequence>MVKSVGLRTARSSSCRLHALAPRSLSGEFCFVGSFLGLTASDSSGCSGSSSLLLSVACGWSFRSWLSSLSLLLWCPLMVFGGAHVRVGFVSLAVAPVAARGVVDPSVCGLGLLWRV</sequence>
<dbReference type="AlphaFoldDB" id="A0A8X7TPP4"/>
<evidence type="ECO:0000313" key="2">
    <source>
        <dbReference type="Proteomes" id="UP000886595"/>
    </source>
</evidence>
<comment type="caution">
    <text evidence="1">The sequence shown here is derived from an EMBL/GenBank/DDBJ whole genome shotgun (WGS) entry which is preliminary data.</text>
</comment>
<dbReference type="EMBL" id="JAAMPC010000017">
    <property type="protein sequence ID" value="KAG2248926.1"/>
    <property type="molecule type" value="Genomic_DNA"/>
</dbReference>
<name>A0A8X7TPP4_BRACI</name>
<reference evidence="1 2" key="1">
    <citation type="submission" date="2020-02" db="EMBL/GenBank/DDBJ databases">
        <authorList>
            <person name="Ma Q."/>
            <person name="Huang Y."/>
            <person name="Song X."/>
            <person name="Pei D."/>
        </authorList>
    </citation>
    <scope>NUCLEOTIDE SEQUENCE [LARGE SCALE GENOMIC DNA]</scope>
    <source>
        <strain evidence="1">Sxm20200214</strain>
        <tissue evidence="1">Leaf</tissue>
    </source>
</reference>
<accession>A0A8X7TPP4</accession>
<organism evidence="1 2">
    <name type="scientific">Brassica carinata</name>
    <name type="common">Ethiopian mustard</name>
    <name type="synonym">Abyssinian cabbage</name>
    <dbReference type="NCBI Taxonomy" id="52824"/>
    <lineage>
        <taxon>Eukaryota</taxon>
        <taxon>Viridiplantae</taxon>
        <taxon>Streptophyta</taxon>
        <taxon>Embryophyta</taxon>
        <taxon>Tracheophyta</taxon>
        <taxon>Spermatophyta</taxon>
        <taxon>Magnoliopsida</taxon>
        <taxon>eudicotyledons</taxon>
        <taxon>Gunneridae</taxon>
        <taxon>Pentapetalae</taxon>
        <taxon>rosids</taxon>
        <taxon>malvids</taxon>
        <taxon>Brassicales</taxon>
        <taxon>Brassicaceae</taxon>
        <taxon>Brassiceae</taxon>
        <taxon>Brassica</taxon>
    </lineage>
</organism>
<gene>
    <name evidence="1" type="ORF">Bca52824_088554</name>
</gene>
<keyword evidence="2" id="KW-1185">Reference proteome</keyword>
<dbReference type="Proteomes" id="UP000886595">
    <property type="component" value="Unassembled WGS sequence"/>
</dbReference>
<evidence type="ECO:0000313" key="1">
    <source>
        <dbReference type="EMBL" id="KAG2248926.1"/>
    </source>
</evidence>
<proteinExistence type="predicted"/>